<keyword evidence="1" id="KW-0732">Signal</keyword>
<name>A0A1B6HS57_9HEMI</name>
<dbReference type="AlphaFoldDB" id="A0A1B6HS57"/>
<reference evidence="2" key="1">
    <citation type="submission" date="2015-11" db="EMBL/GenBank/DDBJ databases">
        <title>De novo transcriptome assembly of four potential Pierce s Disease insect vectors from Arizona vineyards.</title>
        <authorList>
            <person name="Tassone E.E."/>
        </authorList>
    </citation>
    <scope>NUCLEOTIDE SEQUENCE</scope>
</reference>
<feature type="signal peptide" evidence="1">
    <location>
        <begin position="1"/>
        <end position="17"/>
    </location>
</feature>
<protein>
    <submittedName>
        <fullName evidence="2">Uncharacterized protein</fullName>
    </submittedName>
</protein>
<accession>A0A1B6HS57</accession>
<evidence type="ECO:0000256" key="1">
    <source>
        <dbReference type="SAM" id="SignalP"/>
    </source>
</evidence>
<feature type="chain" id="PRO_5008584520" evidence="1">
    <location>
        <begin position="18"/>
        <end position="102"/>
    </location>
</feature>
<proteinExistence type="predicted"/>
<sequence>MLFLCLFVGFILHVSFAQVYNYRPGTTPASNPYVAMMPMRPPGCGACPPADCRTLPPIVWGFCCGCALPFDRVPISCPANMLCPPLSPLLCHDYNYLMNCCC</sequence>
<organism evidence="2">
    <name type="scientific">Homalodisca liturata</name>
    <dbReference type="NCBI Taxonomy" id="320908"/>
    <lineage>
        <taxon>Eukaryota</taxon>
        <taxon>Metazoa</taxon>
        <taxon>Ecdysozoa</taxon>
        <taxon>Arthropoda</taxon>
        <taxon>Hexapoda</taxon>
        <taxon>Insecta</taxon>
        <taxon>Pterygota</taxon>
        <taxon>Neoptera</taxon>
        <taxon>Paraneoptera</taxon>
        <taxon>Hemiptera</taxon>
        <taxon>Auchenorrhyncha</taxon>
        <taxon>Membracoidea</taxon>
        <taxon>Cicadellidae</taxon>
        <taxon>Cicadellinae</taxon>
        <taxon>Proconiini</taxon>
        <taxon>Homalodisca</taxon>
    </lineage>
</organism>
<evidence type="ECO:0000313" key="2">
    <source>
        <dbReference type="EMBL" id="JAS77502.1"/>
    </source>
</evidence>
<gene>
    <name evidence="2" type="ORF">g.5657</name>
</gene>
<dbReference type="EMBL" id="GECU01030204">
    <property type="protein sequence ID" value="JAS77502.1"/>
    <property type="molecule type" value="Transcribed_RNA"/>
</dbReference>